<dbReference type="Pfam" id="PF05970">
    <property type="entry name" value="PIF1"/>
    <property type="match status" value="1"/>
</dbReference>
<keyword evidence="1 3" id="KW-0347">Helicase</keyword>
<dbReference type="EC" id="5.6.2.3" evidence="1"/>
<comment type="catalytic activity">
    <reaction evidence="1">
        <text>ATP + H2O = ADP + phosphate + H(+)</text>
        <dbReference type="Rhea" id="RHEA:13065"/>
        <dbReference type="ChEBI" id="CHEBI:15377"/>
        <dbReference type="ChEBI" id="CHEBI:15378"/>
        <dbReference type="ChEBI" id="CHEBI:30616"/>
        <dbReference type="ChEBI" id="CHEBI:43474"/>
        <dbReference type="ChEBI" id="CHEBI:456216"/>
        <dbReference type="EC" id="5.6.2.3"/>
    </reaction>
</comment>
<dbReference type="Proteomes" id="UP000447434">
    <property type="component" value="Chromosome 20"/>
</dbReference>
<dbReference type="GO" id="GO:0005524">
    <property type="term" value="F:ATP binding"/>
    <property type="evidence" value="ECO:0007669"/>
    <property type="project" value="UniProtKB-KW"/>
</dbReference>
<dbReference type="GO" id="GO:0043139">
    <property type="term" value="F:5'-3' DNA helicase activity"/>
    <property type="evidence" value="ECO:0007669"/>
    <property type="project" value="UniProtKB-EC"/>
</dbReference>
<dbReference type="GO" id="GO:0006281">
    <property type="term" value="P:DNA repair"/>
    <property type="evidence" value="ECO:0007669"/>
    <property type="project" value="UniProtKB-KW"/>
</dbReference>
<comment type="caution">
    <text evidence="3">The sequence shown here is derived from an EMBL/GenBank/DDBJ whole genome shotgun (WGS) entry which is preliminary data.</text>
</comment>
<dbReference type="OrthoDB" id="1435114at2759"/>
<dbReference type="GO" id="GO:0000723">
    <property type="term" value="P:telomere maintenance"/>
    <property type="evidence" value="ECO:0007669"/>
    <property type="project" value="InterPro"/>
</dbReference>
<sequence length="71" mass="7852">MWRTLATALRSENHIVLTVASSGIASLLLPEGQHIRSLPYLFQLLKTLLATFIKGVISRTTTKIDEVDNMG</sequence>
<protein>
    <recommendedName>
        <fullName evidence="1">ATP-dependent DNA helicase</fullName>
        <ecNumber evidence="1">5.6.2.3</ecNumber>
    </recommendedName>
</protein>
<evidence type="ECO:0000259" key="2">
    <source>
        <dbReference type="Pfam" id="PF05970"/>
    </source>
</evidence>
<evidence type="ECO:0000256" key="1">
    <source>
        <dbReference type="RuleBase" id="RU363044"/>
    </source>
</evidence>
<keyword evidence="1" id="KW-0067">ATP-binding</keyword>
<keyword evidence="1" id="KW-0378">Hydrolase</keyword>
<feature type="domain" description="DNA helicase Pif1-like DEAD-box helicase" evidence="2">
    <location>
        <begin position="1"/>
        <end position="37"/>
    </location>
</feature>
<dbReference type="InterPro" id="IPR010285">
    <property type="entry name" value="DNA_helicase_pif1-like_DEAD"/>
</dbReference>
<keyword evidence="1" id="KW-0547">Nucleotide-binding</keyword>
<proteinExistence type="inferred from homology"/>
<evidence type="ECO:0000313" key="4">
    <source>
        <dbReference type="Proteomes" id="UP000447434"/>
    </source>
</evidence>
<keyword evidence="1" id="KW-0233">DNA recombination</keyword>
<evidence type="ECO:0000313" key="3">
    <source>
        <dbReference type="EMBL" id="KAE9591246.1"/>
    </source>
</evidence>
<dbReference type="GO" id="GO:0016787">
    <property type="term" value="F:hydrolase activity"/>
    <property type="evidence" value="ECO:0007669"/>
    <property type="project" value="UniProtKB-KW"/>
</dbReference>
<reference evidence="4" key="1">
    <citation type="journal article" date="2020" name="Nat. Commun.">
        <title>Genome sequence of the cluster root forming white lupin.</title>
        <authorList>
            <person name="Hufnagel B."/>
            <person name="Marques A."/>
            <person name="Soriano A."/>
            <person name="Marques L."/>
            <person name="Divol F."/>
            <person name="Doumas P."/>
            <person name="Sallet E."/>
            <person name="Mancinotti D."/>
            <person name="Carrere S."/>
            <person name="Marande W."/>
            <person name="Arribat S."/>
            <person name="Keller J."/>
            <person name="Huneau C."/>
            <person name="Blein T."/>
            <person name="Aime D."/>
            <person name="Laguerre M."/>
            <person name="Taylor J."/>
            <person name="Schubert V."/>
            <person name="Nelson M."/>
            <person name="Geu-Flores F."/>
            <person name="Crespi M."/>
            <person name="Gallardo-Guerrero K."/>
            <person name="Delaux P.-M."/>
            <person name="Salse J."/>
            <person name="Berges H."/>
            <person name="Guyot R."/>
            <person name="Gouzy J."/>
            <person name="Peret B."/>
        </authorList>
    </citation>
    <scope>NUCLEOTIDE SEQUENCE [LARGE SCALE GENOMIC DNA]</scope>
    <source>
        <strain evidence="4">cv. Amiga</strain>
    </source>
</reference>
<organism evidence="3 4">
    <name type="scientific">Lupinus albus</name>
    <name type="common">White lupine</name>
    <name type="synonym">Lupinus termis</name>
    <dbReference type="NCBI Taxonomy" id="3870"/>
    <lineage>
        <taxon>Eukaryota</taxon>
        <taxon>Viridiplantae</taxon>
        <taxon>Streptophyta</taxon>
        <taxon>Embryophyta</taxon>
        <taxon>Tracheophyta</taxon>
        <taxon>Spermatophyta</taxon>
        <taxon>Magnoliopsida</taxon>
        <taxon>eudicotyledons</taxon>
        <taxon>Gunneridae</taxon>
        <taxon>Pentapetalae</taxon>
        <taxon>rosids</taxon>
        <taxon>fabids</taxon>
        <taxon>Fabales</taxon>
        <taxon>Fabaceae</taxon>
        <taxon>Papilionoideae</taxon>
        <taxon>50 kb inversion clade</taxon>
        <taxon>genistoids sensu lato</taxon>
        <taxon>core genistoids</taxon>
        <taxon>Genisteae</taxon>
        <taxon>Lupinus</taxon>
    </lineage>
</organism>
<name>A0A6A5N3J7_LUPAL</name>
<dbReference type="GO" id="GO:0006310">
    <property type="term" value="P:DNA recombination"/>
    <property type="evidence" value="ECO:0007669"/>
    <property type="project" value="UniProtKB-KW"/>
</dbReference>
<keyword evidence="4" id="KW-1185">Reference proteome</keyword>
<gene>
    <name evidence="3" type="ORF">Lalb_Chr20g0116461</name>
</gene>
<dbReference type="EMBL" id="WOCE01000020">
    <property type="protein sequence ID" value="KAE9591246.1"/>
    <property type="molecule type" value="Genomic_DNA"/>
</dbReference>
<keyword evidence="1" id="KW-0234">DNA repair</keyword>
<accession>A0A6A5N3J7</accession>
<keyword evidence="1" id="KW-0227">DNA damage</keyword>
<comment type="cofactor">
    <cofactor evidence="1">
        <name>Mg(2+)</name>
        <dbReference type="ChEBI" id="CHEBI:18420"/>
    </cofactor>
</comment>
<dbReference type="AlphaFoldDB" id="A0A6A5N3J7"/>
<comment type="similarity">
    <text evidence="1">Belongs to the helicase family.</text>
</comment>